<dbReference type="InterPro" id="IPR029058">
    <property type="entry name" value="AB_hydrolase_fold"/>
</dbReference>
<dbReference type="AlphaFoldDB" id="E9ETJ6"/>
<reference evidence="2 3" key="2">
    <citation type="journal article" date="2014" name="Proc. Natl. Acad. Sci. U.S.A.">
        <title>Trajectory and genomic determinants of fungal-pathogen speciation and host adaptation.</title>
        <authorList>
            <person name="Hu X."/>
            <person name="Xiao G."/>
            <person name="Zheng P."/>
            <person name="Shang Y."/>
            <person name="Su Y."/>
            <person name="Zhang X."/>
            <person name="Liu X."/>
            <person name="Zhan S."/>
            <person name="St Leger R.J."/>
            <person name="Wang C."/>
        </authorList>
    </citation>
    <scope>GENOME REANNOTATION</scope>
    <source>
        <strain evidence="3">ARSEF 23 / ATCC MYA-3075</strain>
    </source>
</reference>
<dbReference type="GeneID" id="19257631"/>
<dbReference type="SUPFAM" id="SSF52540">
    <property type="entry name" value="P-loop containing nucleoside triphosphate hydrolases"/>
    <property type="match status" value="1"/>
</dbReference>
<comment type="caution">
    <text evidence="2">The sequence shown here is derived from an EMBL/GenBank/DDBJ whole genome shotgun (WGS) entry which is preliminary data.</text>
</comment>
<dbReference type="SUPFAM" id="SSF48452">
    <property type="entry name" value="TPR-like"/>
    <property type="match status" value="1"/>
</dbReference>
<reference evidence="2 3" key="1">
    <citation type="journal article" date="2011" name="PLoS Genet.">
        <title>Genome sequencing and comparative transcriptomics of the model entomopathogenic fungi Metarhizium anisopliae and M. acridum.</title>
        <authorList>
            <person name="Gao Q."/>
            <person name="Jin K."/>
            <person name="Ying S.H."/>
            <person name="Zhang Y."/>
            <person name="Xiao G."/>
            <person name="Shang Y."/>
            <person name="Duan Z."/>
            <person name="Hu X."/>
            <person name="Xie X.Q."/>
            <person name="Zhou G."/>
            <person name="Peng G."/>
            <person name="Luo Z."/>
            <person name="Huang W."/>
            <person name="Wang B."/>
            <person name="Fang W."/>
            <person name="Wang S."/>
            <person name="Zhong Y."/>
            <person name="Ma L.J."/>
            <person name="St Leger R.J."/>
            <person name="Zhao G.P."/>
            <person name="Pei Y."/>
            <person name="Feng M.G."/>
            <person name="Xia Y."/>
            <person name="Wang C."/>
        </authorList>
    </citation>
    <scope>NUCLEOTIDE SEQUENCE [LARGE SCALE GENOMIC DNA]</scope>
    <source>
        <strain evidence="3">ARSEF 23 / ATCC MYA-3075</strain>
    </source>
</reference>
<dbReference type="Pfam" id="PF13374">
    <property type="entry name" value="TPR_10"/>
    <property type="match status" value="2"/>
</dbReference>
<dbReference type="Gene3D" id="3.40.50.1820">
    <property type="entry name" value="alpha/beta hydrolase"/>
    <property type="match status" value="1"/>
</dbReference>
<sequence length="1009" mass="112827">MSVLPGPSQAVAELPSIRGLKVPKIRPQDLGLKIYHDPQDADEIIADVVAVHGIGVDPTKTWTHPATKKNWLSDNTMLPHDLGNARIMSFGYNSVWYGEDAVKQSLQGVASKLLYALGDKRQSCLHRPILFIGHCFGGLVIQMAYTMALLQSQDWPHLFESVIGLLFLGTPHYGITESSYLNTQGQIYQAIVAAELLIEDNALHTMAHDNDLLRDTVVAFTRKIATVEPKPILFCFYEEKPTKVGLIIGQDTAPEFVVNKTSGILSGCENEGLSLDHFHMNKFEDSQDYHYLCVKREILKMVKKFQDREEPVSEGSPKLELHRSMPRLGAPIAAESNFAPRDQIIQKLESLFKRKKLVALYGASGNGKTHIAVAYAHEYNKSHPGCNVYWANANSLEELESSYIRIAERLNMTLDNGGNVNVIQAVRHRLKKEPFLMVLDGMDSEACLPLVDLSSEEPLSDLVPPTSRANFLVTTRSKAVATHLVNGKAKYVIEVSPVDHDDASHILLGKVSKDPTRRQSVDQISKILNGSAGALAMATSYLNHAGKAINRKMYLEKLNSRPPEQSGALRAWELLHDLIKRKHRETVDTMLIMSCLDVQCIPSELFERSVVQEYLPVLEEHCIVEPSTDRQLFTITAMYRDLAQQWLANDGQQRECIEDLALDAVRKRFGEDTSETLLPCLLAALKLQHVSVRGKRTQSALLFCAAKHDMDRNNYKRALRHLEQCLAMQEADADVADKSTLIAKTRQAIQQAKAGLSRTNEQTATDSKDPGANVAATQMQLFNPADAPWSHRDTGRGVMSLDQDRDDYNQCIETVERDCKQGLDQAAKGRYQRAEKLYRSALQVLRSQMNPAHPEKVLMILHLKILSCLAGMYCSQGQLNEAAEILGAVLPEQEEILGKNHPETLLTRNDHALLLQDRDPDAAARELRRIHMAQVQVLGRDDSATLRTESNLALNCKLQGKMDEAKTLYEDVLHRQKRELEENHPDVQATQQMLKELLEKGASKGVMST</sequence>
<feature type="domain" description="NB-ARC" evidence="1">
    <location>
        <begin position="342"/>
        <end position="513"/>
    </location>
</feature>
<keyword evidence="3" id="KW-1185">Reference proteome</keyword>
<dbReference type="RefSeq" id="XP_007819534.2">
    <property type="nucleotide sequence ID" value="XM_007821343.2"/>
</dbReference>
<evidence type="ECO:0000313" key="2">
    <source>
        <dbReference type="EMBL" id="EFZ00749.2"/>
    </source>
</evidence>
<protein>
    <submittedName>
        <fullName evidence="2">Kinesin</fullName>
    </submittedName>
</protein>
<organism evidence="2 3">
    <name type="scientific">Metarhizium robertsii (strain ARSEF 23 / ATCC MYA-3075)</name>
    <name type="common">Metarhizium anisopliae (strain ARSEF 23)</name>
    <dbReference type="NCBI Taxonomy" id="655844"/>
    <lineage>
        <taxon>Eukaryota</taxon>
        <taxon>Fungi</taxon>
        <taxon>Dikarya</taxon>
        <taxon>Ascomycota</taxon>
        <taxon>Pezizomycotina</taxon>
        <taxon>Sordariomycetes</taxon>
        <taxon>Hypocreomycetidae</taxon>
        <taxon>Hypocreales</taxon>
        <taxon>Clavicipitaceae</taxon>
        <taxon>Metarhizium</taxon>
    </lineage>
</organism>
<dbReference type="Pfam" id="PF00931">
    <property type="entry name" value="NB-ARC"/>
    <property type="match status" value="1"/>
</dbReference>
<dbReference type="InterPro" id="IPR027417">
    <property type="entry name" value="P-loop_NTPase"/>
</dbReference>
<dbReference type="KEGG" id="maj:MAA_03345"/>
<dbReference type="OrthoDB" id="5086500at2759"/>
<accession>E9ETJ6</accession>
<dbReference type="GO" id="GO:0043531">
    <property type="term" value="F:ADP binding"/>
    <property type="evidence" value="ECO:0007669"/>
    <property type="project" value="InterPro"/>
</dbReference>
<dbReference type="Gene3D" id="3.40.50.300">
    <property type="entry name" value="P-loop containing nucleotide triphosphate hydrolases"/>
    <property type="match status" value="1"/>
</dbReference>
<dbReference type="InterPro" id="IPR011990">
    <property type="entry name" value="TPR-like_helical_dom_sf"/>
</dbReference>
<dbReference type="SUPFAM" id="SSF53474">
    <property type="entry name" value="alpha/beta-Hydrolases"/>
    <property type="match status" value="1"/>
</dbReference>
<dbReference type="InterPro" id="IPR002182">
    <property type="entry name" value="NB-ARC"/>
</dbReference>
<dbReference type="HOGENOM" id="CLU_000288_125_13_1"/>
<dbReference type="PANTHER" id="PTHR48182:SF3">
    <property type="entry name" value="DUF676 DOMAIN-CONTAINING PROTEIN"/>
    <property type="match status" value="1"/>
</dbReference>
<dbReference type="PANTHER" id="PTHR48182">
    <property type="entry name" value="PROTEIN SERAC1"/>
    <property type="match status" value="1"/>
</dbReference>
<dbReference type="InterPro" id="IPR052374">
    <property type="entry name" value="SERAC1"/>
</dbReference>
<evidence type="ECO:0000313" key="3">
    <source>
        <dbReference type="Proteomes" id="UP000002498"/>
    </source>
</evidence>
<proteinExistence type="predicted"/>
<dbReference type="Proteomes" id="UP000002498">
    <property type="component" value="Unassembled WGS sequence"/>
</dbReference>
<dbReference type="EMBL" id="ADNJ02000003">
    <property type="protein sequence ID" value="EFZ00749.2"/>
    <property type="molecule type" value="Genomic_DNA"/>
</dbReference>
<name>E9ETJ6_METRA</name>
<dbReference type="Gene3D" id="1.25.40.10">
    <property type="entry name" value="Tetratricopeptide repeat domain"/>
    <property type="match status" value="1"/>
</dbReference>
<evidence type="ECO:0000259" key="1">
    <source>
        <dbReference type="Pfam" id="PF00931"/>
    </source>
</evidence>
<gene>
    <name evidence="2" type="ORF">MAA_03345</name>
</gene>